<dbReference type="Proteomes" id="UP000824120">
    <property type="component" value="Chromosome 6"/>
</dbReference>
<feature type="region of interest" description="Disordered" evidence="1">
    <location>
        <begin position="85"/>
        <end position="145"/>
    </location>
</feature>
<evidence type="ECO:0000313" key="3">
    <source>
        <dbReference type="Proteomes" id="UP000824120"/>
    </source>
</evidence>
<feature type="compositionally biased region" description="Acidic residues" evidence="1">
    <location>
        <begin position="115"/>
        <end position="134"/>
    </location>
</feature>
<evidence type="ECO:0000256" key="1">
    <source>
        <dbReference type="SAM" id="MobiDB-lite"/>
    </source>
</evidence>
<dbReference type="AlphaFoldDB" id="A0A9J5YHI3"/>
<gene>
    <name evidence="2" type="ORF">H5410_031557</name>
</gene>
<keyword evidence="3" id="KW-1185">Reference proteome</keyword>
<sequence>MTVAKFVVAGGDYMRVWEETSKSCIIEAGELACEPDNLVISYQMNGRGKIHPMFIKNDRHVSLYMMDIAADGSRPIEDKCHCENLGDQPNERFCDQSNDNLGDDSMNGHDHSLDVEDQPVDAEDFEHFEEDQGEPELRSTQPFFL</sequence>
<proteinExistence type="predicted"/>
<feature type="compositionally biased region" description="Basic and acidic residues" evidence="1">
    <location>
        <begin position="85"/>
        <end position="94"/>
    </location>
</feature>
<reference evidence="2 3" key="1">
    <citation type="submission" date="2020-09" db="EMBL/GenBank/DDBJ databases">
        <title>De no assembly of potato wild relative species, Solanum commersonii.</title>
        <authorList>
            <person name="Cho K."/>
        </authorList>
    </citation>
    <scope>NUCLEOTIDE SEQUENCE [LARGE SCALE GENOMIC DNA]</scope>
    <source>
        <strain evidence="2">LZ3.2</strain>
        <tissue evidence="2">Leaf</tissue>
    </source>
</reference>
<evidence type="ECO:0000313" key="2">
    <source>
        <dbReference type="EMBL" id="KAG5600187.1"/>
    </source>
</evidence>
<accession>A0A9J5YHI3</accession>
<name>A0A9J5YHI3_SOLCO</name>
<organism evidence="2 3">
    <name type="scientific">Solanum commersonii</name>
    <name type="common">Commerson's wild potato</name>
    <name type="synonym">Commerson's nightshade</name>
    <dbReference type="NCBI Taxonomy" id="4109"/>
    <lineage>
        <taxon>Eukaryota</taxon>
        <taxon>Viridiplantae</taxon>
        <taxon>Streptophyta</taxon>
        <taxon>Embryophyta</taxon>
        <taxon>Tracheophyta</taxon>
        <taxon>Spermatophyta</taxon>
        <taxon>Magnoliopsida</taxon>
        <taxon>eudicotyledons</taxon>
        <taxon>Gunneridae</taxon>
        <taxon>Pentapetalae</taxon>
        <taxon>asterids</taxon>
        <taxon>lamiids</taxon>
        <taxon>Solanales</taxon>
        <taxon>Solanaceae</taxon>
        <taxon>Solanoideae</taxon>
        <taxon>Solaneae</taxon>
        <taxon>Solanum</taxon>
    </lineage>
</organism>
<dbReference type="EMBL" id="JACXVP010000006">
    <property type="protein sequence ID" value="KAG5600187.1"/>
    <property type="molecule type" value="Genomic_DNA"/>
</dbReference>
<protein>
    <submittedName>
        <fullName evidence="2">Uncharacterized protein</fullName>
    </submittedName>
</protein>
<comment type="caution">
    <text evidence="2">The sequence shown here is derived from an EMBL/GenBank/DDBJ whole genome shotgun (WGS) entry which is preliminary data.</text>
</comment>